<dbReference type="InterPro" id="IPR037198">
    <property type="entry name" value="MutL_C_sf"/>
</dbReference>
<dbReference type="InterPro" id="IPR038973">
    <property type="entry name" value="MutL/Mlh/Pms-like"/>
</dbReference>
<accession>A0A4R6UTX2</accession>
<keyword evidence="4 5" id="KW-0234">DNA repair</keyword>
<evidence type="ECO:0000256" key="5">
    <source>
        <dbReference type="HAMAP-Rule" id="MF_00149"/>
    </source>
</evidence>
<dbReference type="InterPro" id="IPR014721">
    <property type="entry name" value="Ribsml_uS5_D2-typ_fold_subgr"/>
</dbReference>
<dbReference type="PANTHER" id="PTHR10073">
    <property type="entry name" value="DNA MISMATCH REPAIR PROTEIN MLH, PMS, MUTL"/>
    <property type="match status" value="1"/>
</dbReference>
<dbReference type="NCBIfam" id="TIGR00585">
    <property type="entry name" value="mutl"/>
    <property type="match status" value="1"/>
</dbReference>
<dbReference type="Pfam" id="PF01119">
    <property type="entry name" value="DNA_mis_repair"/>
    <property type="match status" value="1"/>
</dbReference>
<dbReference type="InterPro" id="IPR002099">
    <property type="entry name" value="MutL/Mlh/PMS"/>
</dbReference>
<dbReference type="InterPro" id="IPR014762">
    <property type="entry name" value="DNA_mismatch_repair_CS"/>
</dbReference>
<dbReference type="FunFam" id="3.30.565.10:FF:000003">
    <property type="entry name" value="DNA mismatch repair endonuclease MutL"/>
    <property type="match status" value="1"/>
</dbReference>
<comment type="function">
    <text evidence="5">This protein is involved in the repair of mismatches in DNA. It is required for dam-dependent methyl-directed DNA mismatch repair. May act as a 'molecular matchmaker', a protein that promotes the formation of a stable complex between two or more DNA-binding proteins in an ATP-dependent manner without itself being part of a final effector complex.</text>
</comment>
<dbReference type="SUPFAM" id="SSF55874">
    <property type="entry name" value="ATPase domain of HSP90 chaperone/DNA topoisomerase II/histidine kinase"/>
    <property type="match status" value="1"/>
</dbReference>
<dbReference type="AlphaFoldDB" id="A0A4R6UTX2"/>
<name>A0A4R6UTX2_9GAMM</name>
<dbReference type="OrthoDB" id="9763467at2"/>
<dbReference type="GO" id="GO:0140664">
    <property type="term" value="F:ATP-dependent DNA damage sensor activity"/>
    <property type="evidence" value="ECO:0007669"/>
    <property type="project" value="InterPro"/>
</dbReference>
<organism evidence="8 9">
    <name type="scientific">Permianibacter aggregans</name>
    <dbReference type="NCBI Taxonomy" id="1510150"/>
    <lineage>
        <taxon>Bacteria</taxon>
        <taxon>Pseudomonadati</taxon>
        <taxon>Pseudomonadota</taxon>
        <taxon>Gammaproteobacteria</taxon>
        <taxon>Pseudomonadales</taxon>
        <taxon>Pseudomonadaceae</taxon>
        <taxon>Permianibacter</taxon>
    </lineage>
</organism>
<dbReference type="InterPro" id="IPR036890">
    <property type="entry name" value="HATPase_C_sf"/>
</dbReference>
<dbReference type="GO" id="GO:0032300">
    <property type="term" value="C:mismatch repair complex"/>
    <property type="evidence" value="ECO:0007669"/>
    <property type="project" value="InterPro"/>
</dbReference>
<dbReference type="Gene3D" id="3.30.230.10">
    <property type="match status" value="1"/>
</dbReference>
<feature type="region of interest" description="Disordered" evidence="6">
    <location>
        <begin position="337"/>
        <end position="361"/>
    </location>
</feature>
<dbReference type="PROSITE" id="PS00058">
    <property type="entry name" value="DNA_MISMATCH_REPAIR_1"/>
    <property type="match status" value="1"/>
</dbReference>
<dbReference type="CDD" id="cd16926">
    <property type="entry name" value="HATPase_MutL-MLH-PMS-like"/>
    <property type="match status" value="1"/>
</dbReference>
<evidence type="ECO:0000313" key="8">
    <source>
        <dbReference type="EMBL" id="TDQ49329.1"/>
    </source>
</evidence>
<dbReference type="GO" id="GO:0016887">
    <property type="term" value="F:ATP hydrolysis activity"/>
    <property type="evidence" value="ECO:0007669"/>
    <property type="project" value="InterPro"/>
</dbReference>
<comment type="caution">
    <text evidence="8">The sequence shown here is derived from an EMBL/GenBank/DDBJ whole genome shotgun (WGS) entry which is preliminary data.</text>
</comment>
<protein>
    <recommendedName>
        <fullName evidence="2 5">DNA mismatch repair protein MutL</fullName>
    </recommendedName>
</protein>
<evidence type="ECO:0000313" key="9">
    <source>
        <dbReference type="Proteomes" id="UP000295375"/>
    </source>
</evidence>
<evidence type="ECO:0000256" key="2">
    <source>
        <dbReference type="ARBA" id="ARBA00021975"/>
    </source>
</evidence>
<dbReference type="InterPro" id="IPR020568">
    <property type="entry name" value="Ribosomal_Su5_D2-typ_SF"/>
</dbReference>
<evidence type="ECO:0000256" key="3">
    <source>
        <dbReference type="ARBA" id="ARBA00022763"/>
    </source>
</evidence>
<dbReference type="Gene3D" id="3.30.565.10">
    <property type="entry name" value="Histidine kinase-like ATPase, C-terminal domain"/>
    <property type="match status" value="1"/>
</dbReference>
<keyword evidence="3 5" id="KW-0227">DNA damage</keyword>
<sequence length="548" mass="61331">MTSRIEILSPRLANQIAAGEVVERPASVIKELLENALDAGATRIDIDVERGGVQLLRITDNGHGIHPDDLPLALARHATSKIKTLDDLAAVMSLGFRGEALASIASVSRLTLISCQRDQDNAWLAFAEGAGMQVEVRPAALDVGTRVEVRDLFFNTPARRRFLRSENTEFAHIDETVRRVALARPDVAVRLTHNGKTVRNFRIADGKEGLAERVSAVLGRSFLVTAVEAEQQIEQQRIFGWIGHPEQHRAQADGQYVFVNGRAIRDRVVNHAIRSAYEESLPKGRAPCWALFIEMPAELVDVNVHPTKHEVRFRHARWMHDWITQTVRESLQRLPETVAQPVSTTPVSERPISPPAFSRPRSAPTIAESAVIARPPAREAVKETMAFYQTLSTESTPSNVKLVRVGETLMLSLDTPLQLWHLPTLLQVFLQQQWLEAKPAQQPLLMPISLPLLSNADDEKLCSLGFTIDKKLLKAAPSVLRGANWTVLCQSLIDTTEVIDTVVEHLLNQPASNNLDYWQEKIAWAQRQSVEHCRRELSAEDWQQLWPT</sequence>
<dbReference type="HAMAP" id="MF_00149">
    <property type="entry name" value="DNA_mis_repair"/>
    <property type="match status" value="1"/>
</dbReference>
<evidence type="ECO:0000259" key="7">
    <source>
        <dbReference type="SMART" id="SM01340"/>
    </source>
</evidence>
<dbReference type="InterPro" id="IPR020667">
    <property type="entry name" value="DNA_mismatch_repair_MutL"/>
</dbReference>
<dbReference type="GO" id="GO:0030983">
    <property type="term" value="F:mismatched DNA binding"/>
    <property type="evidence" value="ECO:0007669"/>
    <property type="project" value="InterPro"/>
</dbReference>
<gene>
    <name evidence="5" type="primary">mutL</name>
    <name evidence="8" type="ORF">EV696_10433</name>
</gene>
<dbReference type="SUPFAM" id="SSF54211">
    <property type="entry name" value="Ribosomal protein S5 domain 2-like"/>
    <property type="match status" value="1"/>
</dbReference>
<dbReference type="GO" id="GO:0005524">
    <property type="term" value="F:ATP binding"/>
    <property type="evidence" value="ECO:0007669"/>
    <property type="project" value="InterPro"/>
</dbReference>
<keyword evidence="9" id="KW-1185">Reference proteome</keyword>
<comment type="similarity">
    <text evidence="1 5">Belongs to the DNA mismatch repair MutL/HexB family.</text>
</comment>
<dbReference type="SUPFAM" id="SSF118116">
    <property type="entry name" value="DNA mismatch repair protein MutL"/>
    <property type="match status" value="1"/>
</dbReference>
<dbReference type="CDD" id="cd03482">
    <property type="entry name" value="MutL_Trans_MutL"/>
    <property type="match status" value="1"/>
</dbReference>
<dbReference type="GO" id="GO:0006298">
    <property type="term" value="P:mismatch repair"/>
    <property type="evidence" value="ECO:0007669"/>
    <property type="project" value="UniProtKB-UniRule"/>
</dbReference>
<dbReference type="PANTHER" id="PTHR10073:SF12">
    <property type="entry name" value="DNA MISMATCH REPAIR PROTEIN MLH1"/>
    <property type="match status" value="1"/>
</dbReference>
<evidence type="ECO:0000256" key="6">
    <source>
        <dbReference type="SAM" id="MobiDB-lite"/>
    </source>
</evidence>
<dbReference type="Proteomes" id="UP000295375">
    <property type="component" value="Unassembled WGS sequence"/>
</dbReference>
<dbReference type="InterPro" id="IPR013507">
    <property type="entry name" value="DNA_mismatch_S5_2-like"/>
</dbReference>
<feature type="domain" description="DNA mismatch repair protein S5" evidence="7">
    <location>
        <begin position="214"/>
        <end position="332"/>
    </location>
</feature>
<dbReference type="EMBL" id="SNYM01000004">
    <property type="protein sequence ID" value="TDQ49329.1"/>
    <property type="molecule type" value="Genomic_DNA"/>
</dbReference>
<dbReference type="SMART" id="SM01340">
    <property type="entry name" value="DNA_mis_repair"/>
    <property type="match status" value="1"/>
</dbReference>
<evidence type="ECO:0000256" key="1">
    <source>
        <dbReference type="ARBA" id="ARBA00006082"/>
    </source>
</evidence>
<evidence type="ECO:0000256" key="4">
    <source>
        <dbReference type="ARBA" id="ARBA00023204"/>
    </source>
</evidence>
<reference evidence="8 9" key="1">
    <citation type="submission" date="2019-03" db="EMBL/GenBank/DDBJ databases">
        <title>Genomic Encyclopedia of Type Strains, Phase IV (KMG-IV): sequencing the most valuable type-strain genomes for metagenomic binning, comparative biology and taxonomic classification.</title>
        <authorList>
            <person name="Goeker M."/>
        </authorList>
    </citation>
    <scope>NUCLEOTIDE SEQUENCE [LARGE SCALE GENOMIC DNA]</scope>
    <source>
        <strain evidence="8 9">DSM 103792</strain>
    </source>
</reference>
<dbReference type="RefSeq" id="WP_133588822.1">
    <property type="nucleotide sequence ID" value="NZ_CP037953.1"/>
</dbReference>
<proteinExistence type="inferred from homology"/>
<dbReference type="Pfam" id="PF13589">
    <property type="entry name" value="HATPase_c_3"/>
    <property type="match status" value="1"/>
</dbReference>